<protein>
    <submittedName>
        <fullName evidence="1">Uncharacterized protein</fullName>
    </submittedName>
</protein>
<sequence length="168" mass="18018">MMSEPSFETLEEFKDWLISPEGPGVLSAVPVKAPMVFVDGAAAVTIYRRGCFQAELFYGSHKKAYTITPSEQAELASVFVGGEVSIDVKEGGRGGISEEESLQQLEEDENPFEAPSPSRGLYISYLAGNPVSFSFGNNGGVFLVLTKQLEGTPVSCLKNVEIADISAD</sequence>
<reference evidence="1" key="1">
    <citation type="submission" date="2013-04" db="EMBL/GenBank/DDBJ databases">
        <title>The genome sequencing project of 58 acetic acid bacteria.</title>
        <authorList>
            <person name="Okamoto-Kainuma A."/>
            <person name="Ishikawa M."/>
            <person name="Umino S."/>
            <person name="Koizumi Y."/>
            <person name="Shiwa Y."/>
            <person name="Yoshikawa H."/>
            <person name="Matsutani M."/>
            <person name="Matsushita K."/>
        </authorList>
    </citation>
    <scope>NUCLEOTIDE SEQUENCE</scope>
    <source>
        <strain evidence="1">DSM 15669</strain>
    </source>
</reference>
<accession>A0ABQ0NWV8</accession>
<evidence type="ECO:0000313" key="1">
    <source>
        <dbReference type="EMBL" id="GBQ04753.1"/>
    </source>
</evidence>
<proteinExistence type="predicted"/>
<comment type="caution">
    <text evidence="1">The sequence shown here is derived from an EMBL/GenBank/DDBJ whole genome shotgun (WGS) entry which is preliminary data.</text>
</comment>
<gene>
    <name evidence="1" type="ORF">AA15669_0124</name>
</gene>
<dbReference type="EMBL" id="BAQD01000001">
    <property type="protein sequence ID" value="GBQ04753.1"/>
    <property type="molecule type" value="Genomic_DNA"/>
</dbReference>
<organism evidence="1 2">
    <name type="scientific">Saccharibacter floricola DSM 15669</name>
    <dbReference type="NCBI Taxonomy" id="1123227"/>
    <lineage>
        <taxon>Bacteria</taxon>
        <taxon>Pseudomonadati</taxon>
        <taxon>Pseudomonadota</taxon>
        <taxon>Alphaproteobacteria</taxon>
        <taxon>Acetobacterales</taxon>
        <taxon>Acetobacteraceae</taxon>
        <taxon>Saccharibacter</taxon>
    </lineage>
</organism>
<evidence type="ECO:0000313" key="2">
    <source>
        <dbReference type="Proteomes" id="UP001062901"/>
    </source>
</evidence>
<keyword evidence="2" id="KW-1185">Reference proteome</keyword>
<name>A0ABQ0NWV8_9PROT</name>
<dbReference type="Proteomes" id="UP001062901">
    <property type="component" value="Unassembled WGS sequence"/>
</dbReference>